<name>A0ACC2ERN6_DIPCM</name>
<evidence type="ECO:0000313" key="1">
    <source>
        <dbReference type="EMBL" id="KAJ7569122.1"/>
    </source>
</evidence>
<dbReference type="EMBL" id="CM055092">
    <property type="protein sequence ID" value="KAJ7569122.1"/>
    <property type="molecule type" value="Genomic_DNA"/>
</dbReference>
<dbReference type="Proteomes" id="UP001162992">
    <property type="component" value="Chromosome 1"/>
</dbReference>
<evidence type="ECO:0000313" key="2">
    <source>
        <dbReference type="Proteomes" id="UP001162992"/>
    </source>
</evidence>
<proteinExistence type="predicted"/>
<gene>
    <name evidence="1" type="ORF">O6H91_01G061700</name>
</gene>
<comment type="caution">
    <text evidence="1">The sequence shown here is derived from an EMBL/GenBank/DDBJ whole genome shotgun (WGS) entry which is preliminary data.</text>
</comment>
<sequence>MYIYMYGASSWHPTPLKASSFEITVRVNSFVTMNWTSYLLVVLYAVTIFISSTVKPVQCAMCSLSRSTSQELPRKLGGIVEKSVLHSQDLTKNIEQLQMQKLQNPEDGLPLLSTKLWHAQSKWVVLPKGPTPPQGPSIARDPPPRL</sequence>
<accession>A0ACC2ERN6</accession>
<organism evidence="1 2">
    <name type="scientific">Diphasiastrum complanatum</name>
    <name type="common">Issler's clubmoss</name>
    <name type="synonym">Lycopodium complanatum</name>
    <dbReference type="NCBI Taxonomy" id="34168"/>
    <lineage>
        <taxon>Eukaryota</taxon>
        <taxon>Viridiplantae</taxon>
        <taxon>Streptophyta</taxon>
        <taxon>Embryophyta</taxon>
        <taxon>Tracheophyta</taxon>
        <taxon>Lycopodiopsida</taxon>
        <taxon>Lycopodiales</taxon>
        <taxon>Lycopodiaceae</taxon>
        <taxon>Lycopodioideae</taxon>
        <taxon>Diphasiastrum</taxon>
    </lineage>
</organism>
<keyword evidence="2" id="KW-1185">Reference proteome</keyword>
<reference evidence="2" key="1">
    <citation type="journal article" date="2024" name="Proc. Natl. Acad. Sci. U.S.A.">
        <title>Extraordinary preservation of gene collinearity over three hundred million years revealed in homosporous lycophytes.</title>
        <authorList>
            <person name="Li C."/>
            <person name="Wickell D."/>
            <person name="Kuo L.Y."/>
            <person name="Chen X."/>
            <person name="Nie B."/>
            <person name="Liao X."/>
            <person name="Peng D."/>
            <person name="Ji J."/>
            <person name="Jenkins J."/>
            <person name="Williams M."/>
            <person name="Shu S."/>
            <person name="Plott C."/>
            <person name="Barry K."/>
            <person name="Rajasekar S."/>
            <person name="Grimwood J."/>
            <person name="Han X."/>
            <person name="Sun S."/>
            <person name="Hou Z."/>
            <person name="He W."/>
            <person name="Dai G."/>
            <person name="Sun C."/>
            <person name="Schmutz J."/>
            <person name="Leebens-Mack J.H."/>
            <person name="Li F.W."/>
            <person name="Wang L."/>
        </authorList>
    </citation>
    <scope>NUCLEOTIDE SEQUENCE [LARGE SCALE GENOMIC DNA]</scope>
    <source>
        <strain evidence="2">cv. PW_Plant_1</strain>
    </source>
</reference>
<protein>
    <submittedName>
        <fullName evidence="1">Uncharacterized protein</fullName>
    </submittedName>
</protein>